<dbReference type="AlphaFoldDB" id="A0A5E4FAW7"/>
<keyword evidence="1" id="KW-1133">Transmembrane helix</keyword>
<gene>
    <name evidence="2" type="ORF">ALMOND_2B028203</name>
</gene>
<reference evidence="3" key="1">
    <citation type="journal article" date="2020" name="Plant J.">
        <title>Transposons played a major role in the diversification between the closely related almond and peach genomes: results from the almond genome sequence.</title>
        <authorList>
            <person name="Alioto T."/>
            <person name="Alexiou K.G."/>
            <person name="Bardil A."/>
            <person name="Barteri F."/>
            <person name="Castanera R."/>
            <person name="Cruz F."/>
            <person name="Dhingra A."/>
            <person name="Duval H."/>
            <person name="Fernandez I Marti A."/>
            <person name="Frias L."/>
            <person name="Galan B."/>
            <person name="Garcia J.L."/>
            <person name="Howad W."/>
            <person name="Gomez-Garrido J."/>
            <person name="Gut M."/>
            <person name="Julca I."/>
            <person name="Morata J."/>
            <person name="Puigdomenech P."/>
            <person name="Ribeca P."/>
            <person name="Rubio Cabetas M.J."/>
            <person name="Vlasova A."/>
            <person name="Wirthensohn M."/>
            <person name="Garcia-Mas J."/>
            <person name="Gabaldon T."/>
            <person name="Casacuberta J.M."/>
            <person name="Arus P."/>
        </authorList>
    </citation>
    <scope>NUCLEOTIDE SEQUENCE [LARGE SCALE GENOMIC DNA]</scope>
    <source>
        <strain evidence="3">cv. Texas</strain>
    </source>
</reference>
<organism evidence="2 3">
    <name type="scientific">Prunus dulcis</name>
    <name type="common">Almond</name>
    <name type="synonym">Amygdalus dulcis</name>
    <dbReference type="NCBI Taxonomy" id="3755"/>
    <lineage>
        <taxon>Eukaryota</taxon>
        <taxon>Viridiplantae</taxon>
        <taxon>Streptophyta</taxon>
        <taxon>Embryophyta</taxon>
        <taxon>Tracheophyta</taxon>
        <taxon>Spermatophyta</taxon>
        <taxon>Magnoliopsida</taxon>
        <taxon>eudicotyledons</taxon>
        <taxon>Gunneridae</taxon>
        <taxon>Pentapetalae</taxon>
        <taxon>rosids</taxon>
        <taxon>fabids</taxon>
        <taxon>Rosales</taxon>
        <taxon>Rosaceae</taxon>
        <taxon>Amygdaloideae</taxon>
        <taxon>Amygdaleae</taxon>
        <taxon>Prunus</taxon>
    </lineage>
</organism>
<dbReference type="OMA" id="LFNPWKW"/>
<dbReference type="Gramene" id="VVA23721">
    <property type="protein sequence ID" value="VVA23721"/>
    <property type="gene ID" value="Prudul26B028203"/>
</dbReference>
<dbReference type="GO" id="GO:0010020">
    <property type="term" value="P:chloroplast fission"/>
    <property type="evidence" value="ECO:0007669"/>
    <property type="project" value="InterPro"/>
</dbReference>
<dbReference type="InterPro" id="IPR038939">
    <property type="entry name" value="PDV1/PDV2"/>
</dbReference>
<protein>
    <submittedName>
        <fullName evidence="2">PREDICTED: plastid division PDV1</fullName>
    </submittedName>
</protein>
<proteinExistence type="predicted"/>
<dbReference type="PANTHER" id="PTHR33600:SF5">
    <property type="entry name" value="PLASTID DIVISION PROTEIN PDV1"/>
    <property type="match status" value="1"/>
</dbReference>
<dbReference type="PANTHER" id="PTHR33600">
    <property type="entry name" value="PLASTID DIVISION PROTEIN PDV2"/>
    <property type="match status" value="1"/>
</dbReference>
<sequence>MSLFEGVKNDLQFSHQDSMGFHGWLNNETRENSRSCKFCSEPAGYCDFAEAPFEERKRLVDIRNSVKEVENMLMVLQRMGSWQQMDRHAAFTNLEESRVNLSAKVAEHKGRALDVVTELKACFGNENNVPFNWDFKETLKEKAEPAAHSRRFLTDCIRKLFISRKWQRVGFAVKLVMVSASIFSLMAAYHIRQLLYNSSRKRIPFVVSKDAGKIASLLTISKSPLDVFCGRG</sequence>
<keyword evidence="1" id="KW-0472">Membrane</keyword>
<accession>A0A5E4FAW7</accession>
<evidence type="ECO:0000256" key="1">
    <source>
        <dbReference type="SAM" id="Phobius"/>
    </source>
</evidence>
<feature type="transmembrane region" description="Helical" evidence="1">
    <location>
        <begin position="169"/>
        <end position="191"/>
    </location>
</feature>
<evidence type="ECO:0000313" key="3">
    <source>
        <dbReference type="Proteomes" id="UP000327085"/>
    </source>
</evidence>
<dbReference type="Proteomes" id="UP000327085">
    <property type="component" value="Chromosome 2"/>
</dbReference>
<evidence type="ECO:0000313" key="2">
    <source>
        <dbReference type="EMBL" id="VVA23721.1"/>
    </source>
</evidence>
<dbReference type="InParanoid" id="A0A5E4FAW7"/>
<dbReference type="EMBL" id="CABIKO010000073">
    <property type="protein sequence ID" value="VVA23721.1"/>
    <property type="molecule type" value="Genomic_DNA"/>
</dbReference>
<keyword evidence="1" id="KW-0812">Transmembrane</keyword>
<name>A0A5E4FAW7_PRUDU</name>